<evidence type="ECO:0000313" key="6">
    <source>
        <dbReference type="Proteomes" id="UP000509346"/>
    </source>
</evidence>
<dbReference type="PANTHER" id="PTHR43132:SF2">
    <property type="entry name" value="ARSENICAL RESISTANCE OPERON REPRESSOR ARSR-RELATED"/>
    <property type="match status" value="1"/>
</dbReference>
<dbReference type="Pfam" id="PF12840">
    <property type="entry name" value="HTH_20"/>
    <property type="match status" value="1"/>
</dbReference>
<dbReference type="SUPFAM" id="SSF46785">
    <property type="entry name" value="Winged helix' DNA-binding domain"/>
    <property type="match status" value="1"/>
</dbReference>
<dbReference type="InterPro" id="IPR001845">
    <property type="entry name" value="HTH_ArsR_DNA-bd_dom"/>
</dbReference>
<reference evidence="5 6" key="1">
    <citation type="submission" date="2020-07" db="EMBL/GenBank/DDBJ databases">
        <title>Halosimplex litoreum sp. nov. and Halosimplex rubrum sp. nov., isolated from different salt environments.</title>
        <authorList>
            <person name="Cui H."/>
        </authorList>
    </citation>
    <scope>NUCLEOTIDE SEQUENCE [LARGE SCALE GENOMIC DNA]</scope>
    <source>
        <strain evidence="5 6">R2</strain>
    </source>
</reference>
<evidence type="ECO:0000259" key="4">
    <source>
        <dbReference type="PROSITE" id="PS50987"/>
    </source>
</evidence>
<dbReference type="Gene3D" id="1.10.10.10">
    <property type="entry name" value="Winged helix-like DNA-binding domain superfamily/Winged helix DNA-binding domain"/>
    <property type="match status" value="1"/>
</dbReference>
<feature type="domain" description="HTH arsR-type" evidence="4">
    <location>
        <begin position="23"/>
        <end position="119"/>
    </location>
</feature>
<dbReference type="PANTHER" id="PTHR43132">
    <property type="entry name" value="ARSENICAL RESISTANCE OPERON REPRESSOR ARSR-RELATED"/>
    <property type="match status" value="1"/>
</dbReference>
<dbReference type="AlphaFoldDB" id="A0A7D5P575"/>
<keyword evidence="1" id="KW-0805">Transcription regulation</keyword>
<evidence type="ECO:0000313" key="5">
    <source>
        <dbReference type="EMBL" id="QLH81166.1"/>
    </source>
</evidence>
<evidence type="ECO:0000256" key="2">
    <source>
        <dbReference type="ARBA" id="ARBA00023125"/>
    </source>
</evidence>
<dbReference type="OrthoDB" id="134936at2157"/>
<dbReference type="SMART" id="SM00418">
    <property type="entry name" value="HTH_ARSR"/>
    <property type="match status" value="1"/>
</dbReference>
<dbReference type="InterPro" id="IPR036390">
    <property type="entry name" value="WH_DNA-bd_sf"/>
</dbReference>
<keyword evidence="6" id="KW-1185">Reference proteome</keyword>
<keyword evidence="2" id="KW-0238">DNA-binding</keyword>
<organism evidence="5 6">
    <name type="scientific">Halosimplex pelagicum</name>
    <dbReference type="NCBI Taxonomy" id="869886"/>
    <lineage>
        <taxon>Archaea</taxon>
        <taxon>Methanobacteriati</taxon>
        <taxon>Methanobacteriota</taxon>
        <taxon>Stenosarchaea group</taxon>
        <taxon>Halobacteria</taxon>
        <taxon>Halobacteriales</taxon>
        <taxon>Haloarculaceae</taxon>
        <taxon>Halosimplex</taxon>
    </lineage>
</organism>
<dbReference type="InterPro" id="IPR036388">
    <property type="entry name" value="WH-like_DNA-bd_sf"/>
</dbReference>
<keyword evidence="3" id="KW-0804">Transcription</keyword>
<dbReference type="EMBL" id="CP058909">
    <property type="protein sequence ID" value="QLH81166.1"/>
    <property type="molecule type" value="Genomic_DNA"/>
</dbReference>
<dbReference type="GO" id="GO:0003677">
    <property type="term" value="F:DNA binding"/>
    <property type="evidence" value="ECO:0007669"/>
    <property type="project" value="UniProtKB-KW"/>
</dbReference>
<dbReference type="InterPro" id="IPR051011">
    <property type="entry name" value="Metal_resp_trans_reg"/>
</dbReference>
<sequence>MPRRIDDTIDGGPDDPEDLLPDHSILSFEEYMAMQRAIGNGTRFKILYRLKRDGPMSAKELTESLGIDGNSLHYHLNELVDVGVVENRKENTPDRDGLYSYYRATAIGEGLLEHGVEALMRREQVFRDAYGRDE</sequence>
<dbReference type="PROSITE" id="PS50987">
    <property type="entry name" value="HTH_ARSR_2"/>
    <property type="match status" value="1"/>
</dbReference>
<dbReference type="KEGG" id="hpel:HZS54_05705"/>
<dbReference type="CDD" id="cd00090">
    <property type="entry name" value="HTH_ARSR"/>
    <property type="match status" value="1"/>
</dbReference>
<dbReference type="GeneID" id="56082064"/>
<dbReference type="RefSeq" id="WP_179920974.1">
    <property type="nucleotide sequence ID" value="NZ_CP058909.1"/>
</dbReference>
<accession>A0A7D5P575</accession>
<name>A0A7D5P575_9EURY</name>
<dbReference type="GO" id="GO:0003700">
    <property type="term" value="F:DNA-binding transcription factor activity"/>
    <property type="evidence" value="ECO:0007669"/>
    <property type="project" value="InterPro"/>
</dbReference>
<dbReference type="InterPro" id="IPR011991">
    <property type="entry name" value="ArsR-like_HTH"/>
</dbReference>
<protein>
    <submittedName>
        <fullName evidence="5">Helix-turn-helix transcriptional regulator</fullName>
    </submittedName>
</protein>
<dbReference type="Proteomes" id="UP000509346">
    <property type="component" value="Chromosome"/>
</dbReference>
<gene>
    <name evidence="5" type="ORF">HZS54_05705</name>
</gene>
<proteinExistence type="predicted"/>
<evidence type="ECO:0000256" key="1">
    <source>
        <dbReference type="ARBA" id="ARBA00023015"/>
    </source>
</evidence>
<evidence type="ECO:0000256" key="3">
    <source>
        <dbReference type="ARBA" id="ARBA00023163"/>
    </source>
</evidence>